<protein>
    <submittedName>
        <fullName evidence="1">Uncharacterized protein</fullName>
    </submittedName>
</protein>
<dbReference type="RefSeq" id="WP_377392573.1">
    <property type="nucleotide sequence ID" value="NZ_JBHSAN010000030.1"/>
</dbReference>
<proteinExistence type="predicted"/>
<accession>A0ABW5W968</accession>
<organism evidence="1 2">
    <name type="scientific">Prauserella oleivorans</name>
    <dbReference type="NCBI Taxonomy" id="1478153"/>
    <lineage>
        <taxon>Bacteria</taxon>
        <taxon>Bacillati</taxon>
        <taxon>Actinomycetota</taxon>
        <taxon>Actinomycetes</taxon>
        <taxon>Pseudonocardiales</taxon>
        <taxon>Pseudonocardiaceae</taxon>
        <taxon>Prauserella</taxon>
    </lineage>
</organism>
<dbReference type="Proteomes" id="UP001597478">
    <property type="component" value="Unassembled WGS sequence"/>
</dbReference>
<gene>
    <name evidence="1" type="ORF">ACFS2C_13750</name>
</gene>
<comment type="caution">
    <text evidence="1">The sequence shown here is derived from an EMBL/GenBank/DDBJ whole genome shotgun (WGS) entry which is preliminary data.</text>
</comment>
<reference evidence="2" key="1">
    <citation type="journal article" date="2019" name="Int. J. Syst. Evol. Microbiol.">
        <title>The Global Catalogue of Microorganisms (GCM) 10K type strain sequencing project: providing services to taxonomists for standard genome sequencing and annotation.</title>
        <authorList>
            <consortium name="The Broad Institute Genomics Platform"/>
            <consortium name="The Broad Institute Genome Sequencing Center for Infectious Disease"/>
            <person name="Wu L."/>
            <person name="Ma J."/>
        </authorList>
    </citation>
    <scope>NUCLEOTIDE SEQUENCE [LARGE SCALE GENOMIC DNA]</scope>
    <source>
        <strain evidence="2">IBRC-M 10906</strain>
    </source>
</reference>
<name>A0ABW5W968_9PSEU</name>
<keyword evidence="2" id="KW-1185">Reference proteome</keyword>
<dbReference type="EMBL" id="JBHUOF010000017">
    <property type="protein sequence ID" value="MFD2800463.1"/>
    <property type="molecule type" value="Genomic_DNA"/>
</dbReference>
<evidence type="ECO:0000313" key="2">
    <source>
        <dbReference type="Proteomes" id="UP001597478"/>
    </source>
</evidence>
<sequence length="147" mass="15081">MGSNSTSVSERPSSLDNHTVGALAVSTPDGAGASGAGVARLGVACSVGCGELPEHALIISALAIRRVQRRDRIEENATPHRQEITCDHAVATIADRMSRGPRAGRGKLVSGSARAAASGALVWVSGQPNWPELFASHFPVMSGLVCG</sequence>
<evidence type="ECO:0000313" key="1">
    <source>
        <dbReference type="EMBL" id="MFD2800463.1"/>
    </source>
</evidence>